<dbReference type="PROSITE" id="PS50975">
    <property type="entry name" value="ATP_GRASP"/>
    <property type="match status" value="1"/>
</dbReference>
<keyword evidence="7" id="KW-1185">Reference proteome</keyword>
<reference evidence="6 7" key="1">
    <citation type="submission" date="2024-07" db="EMBL/GenBank/DDBJ databases">
        <title>Section-level genome sequencing and comparative genomics of Aspergillus sections Usti and Cavernicolus.</title>
        <authorList>
            <consortium name="Lawrence Berkeley National Laboratory"/>
            <person name="Nybo J.L."/>
            <person name="Vesth T.C."/>
            <person name="Theobald S."/>
            <person name="Frisvad J.C."/>
            <person name="Larsen T.O."/>
            <person name="Kjaerboelling I."/>
            <person name="Rothschild-Mancinelli K."/>
            <person name="Lyhne E.K."/>
            <person name="Kogle M.E."/>
            <person name="Barry K."/>
            <person name="Clum A."/>
            <person name="Na H."/>
            <person name="Ledsgaard L."/>
            <person name="Lin J."/>
            <person name="Lipzen A."/>
            <person name="Kuo A."/>
            <person name="Riley R."/>
            <person name="Mondo S."/>
            <person name="LaButti K."/>
            <person name="Haridas S."/>
            <person name="Pangalinan J."/>
            <person name="Salamov A.A."/>
            <person name="Simmons B.A."/>
            <person name="Magnuson J.K."/>
            <person name="Chen J."/>
            <person name="Drula E."/>
            <person name="Henrissat B."/>
            <person name="Wiebenga A."/>
            <person name="Lubbers R.J."/>
            <person name="Gomes A.C."/>
            <person name="Makela M.R."/>
            <person name="Stajich J."/>
            <person name="Grigoriev I.V."/>
            <person name="Mortensen U.H."/>
            <person name="De vries R.P."/>
            <person name="Baker S.E."/>
            <person name="Andersen M.R."/>
        </authorList>
    </citation>
    <scope>NUCLEOTIDE SEQUENCE [LARGE SCALE GENOMIC DNA]</scope>
    <source>
        <strain evidence="6 7">CBS 600.67</strain>
    </source>
</reference>
<name>A0ABR4IMM0_9EURO</name>
<sequence>MTVQIESELPQPNFLQDVIQVASEIWHCSSEQDIAWTKLDTQGWASSTHSSFFLQALESALASRQGRSAIRLIFPSSTGYRVRSDIFALRTVDLECSSSAVSFFATQPGKATGGVLLQSPLSADQDYGDVFRQLDAELANRLTFPWLTASPPPRKTLALVEGGRSSPEHGGVAASLYTAAQALNIDMIVLDVPGHWLQGPQYSHWRKEFLEVCHTPPPEAYEIATDKYRTAVSEGRPAYLARGIDEALEIARRETTLEYPLIVKPCNGFLSEGVSRVDSPNELFQALAIVNLDRHGTEVVLEAYCDGPEVGINFVLADGDLLFCEVSDDFPKTADHLPANEIHLLRESLHQSLTRLSLTTGIYHLEARVQHSSFEYRSIHTDPNPDQANELIDLVPRLKPPRKTPTCWLIEINPRPPGIQETAAPQYMTTPRLRALAHPFQSGAQYWSEMVFIPVSSRSGAIFDSDDVCADLKMRRPDLAGGIDGVQGSETGVTAWIACYVVFSRESRRHLIGVAEDVKRETLFTIV</sequence>
<dbReference type="Gene3D" id="3.30.1490.20">
    <property type="entry name" value="ATP-grasp fold, A domain"/>
    <property type="match status" value="1"/>
</dbReference>
<accession>A0ABR4IMM0</accession>
<protein>
    <submittedName>
        <fullName evidence="6">ATP-grasp domain-containing protein</fullName>
    </submittedName>
</protein>
<organism evidence="6 7">
    <name type="scientific">Aspergillus cavernicola</name>
    <dbReference type="NCBI Taxonomy" id="176166"/>
    <lineage>
        <taxon>Eukaryota</taxon>
        <taxon>Fungi</taxon>
        <taxon>Dikarya</taxon>
        <taxon>Ascomycota</taxon>
        <taxon>Pezizomycotina</taxon>
        <taxon>Eurotiomycetes</taxon>
        <taxon>Eurotiomycetidae</taxon>
        <taxon>Eurotiales</taxon>
        <taxon>Aspergillaceae</taxon>
        <taxon>Aspergillus</taxon>
        <taxon>Aspergillus subgen. Nidulantes</taxon>
    </lineage>
</organism>
<keyword evidence="1" id="KW-0436">Ligase</keyword>
<evidence type="ECO:0000256" key="3">
    <source>
        <dbReference type="ARBA" id="ARBA00022840"/>
    </source>
</evidence>
<keyword evidence="2 4" id="KW-0547">Nucleotide-binding</keyword>
<evidence type="ECO:0000256" key="1">
    <source>
        <dbReference type="ARBA" id="ARBA00022598"/>
    </source>
</evidence>
<evidence type="ECO:0000313" key="7">
    <source>
        <dbReference type="Proteomes" id="UP001610335"/>
    </source>
</evidence>
<dbReference type="PANTHER" id="PTHR43585">
    <property type="entry name" value="FUMIPYRROLE BIOSYNTHESIS PROTEIN C"/>
    <property type="match status" value="1"/>
</dbReference>
<dbReference type="SUPFAM" id="SSF56059">
    <property type="entry name" value="Glutathione synthetase ATP-binding domain-like"/>
    <property type="match status" value="1"/>
</dbReference>
<evidence type="ECO:0000256" key="2">
    <source>
        <dbReference type="ARBA" id="ARBA00022741"/>
    </source>
</evidence>
<dbReference type="Gene3D" id="3.30.470.20">
    <property type="entry name" value="ATP-grasp fold, B domain"/>
    <property type="match status" value="1"/>
</dbReference>
<evidence type="ECO:0000256" key="4">
    <source>
        <dbReference type="PROSITE-ProRule" id="PRU00409"/>
    </source>
</evidence>
<dbReference type="Pfam" id="PF13535">
    <property type="entry name" value="ATP-grasp_4"/>
    <property type="match status" value="1"/>
</dbReference>
<dbReference type="PANTHER" id="PTHR43585:SF2">
    <property type="entry name" value="ATP-GRASP ENZYME FSQD"/>
    <property type="match status" value="1"/>
</dbReference>
<feature type="domain" description="ATP-grasp" evidence="5">
    <location>
        <begin position="228"/>
        <end position="441"/>
    </location>
</feature>
<keyword evidence="3 4" id="KW-0067">ATP-binding</keyword>
<dbReference type="InterPro" id="IPR052032">
    <property type="entry name" value="ATP-dep_AA_Ligase"/>
</dbReference>
<evidence type="ECO:0000259" key="5">
    <source>
        <dbReference type="PROSITE" id="PS50975"/>
    </source>
</evidence>
<dbReference type="Proteomes" id="UP001610335">
    <property type="component" value="Unassembled WGS sequence"/>
</dbReference>
<comment type="caution">
    <text evidence="6">The sequence shown here is derived from an EMBL/GenBank/DDBJ whole genome shotgun (WGS) entry which is preliminary data.</text>
</comment>
<dbReference type="InterPro" id="IPR011761">
    <property type="entry name" value="ATP-grasp"/>
</dbReference>
<evidence type="ECO:0000313" key="6">
    <source>
        <dbReference type="EMBL" id="KAL2829014.1"/>
    </source>
</evidence>
<proteinExistence type="predicted"/>
<gene>
    <name evidence="6" type="ORF">BDW59DRAFT_170763</name>
</gene>
<dbReference type="EMBL" id="JBFXLS010000018">
    <property type="protein sequence ID" value="KAL2829014.1"/>
    <property type="molecule type" value="Genomic_DNA"/>
</dbReference>
<dbReference type="InterPro" id="IPR013815">
    <property type="entry name" value="ATP_grasp_subdomain_1"/>
</dbReference>